<dbReference type="GO" id="GO:0003682">
    <property type="term" value="F:chromatin binding"/>
    <property type="evidence" value="ECO:0007669"/>
    <property type="project" value="TreeGrafter"/>
</dbReference>
<sequence length="1294" mass="143890">MDSPTPATSSTLHDSLDTAPSSSMKNLEQFDDAQLREIYENEEIERFLRLFSTYVNEVKAPEAVEKPSRTFMSSDIPEDERGPMDPESTAGPRKSTPDHYGSLSEEVAYRFLLPLLPPPKNPPQEFTLNRFKLASQRVYLAVVPYYIPFVVKLYHLAKWEDKNQSTICCAYKLCSRVFGFCGGWNFYRPLSSSVSSLLLFKHRFLPYPSRSQLRKHREEISHADKFSEQAFQRLSSPSVFGVGDVWRYGRLFMFPPKEKQRIVKVKAHPQVQTYLNGEDTSEQTILEDTGDCDEIQEIKRLGLFLMNEIADFHERLKNVFIWRNPSSSWLYLSLILLLLLGSLLIPARFVLKGISGALGFLFWHVVPVILALSPGERLRLPPPMLNVPTDTEYAMELISQRVAAGLEISPTRLAKGKPVSLEPPPVYSSSSSMVGNHIDATVRPAGVMPGRAKGMEKALSSGKSLLQGGIQFIKMQTGQPEDDTPSFKSLVNPSATTYTYPAQHSSAPGLITLTPTTFYFSPVTSTRSRLTISLQDIKGVKKAGVLKGLEITWSAPNMDSHKIDKLEKFRWINNPQLCDLIAEPAEPLALRLSSNLMYGVVRVYKVKQEIFIADVNSCVTALKKMVQDMRQHTVADDDLLLAQITARPHVVTIQQDPVSAHALMFDALFAGWDEVNEDEMMTDDDDENFNPKAGPKKKIKARPAKESTIETARRDPHILSEDHDHLVSGSLSRSFEGVFGSGPGDFDLSTSQVDGGLAFDDNFLGTSYGFDLAGSLGDELAKELGWEINEIQSRVANDRVNFNLPPVELKSDIYPFDGDLQLDARPCADYAAAISTPRHSPQKSFGHNGSKDHRATASPRNENHRASSVASFARAFLSQDLINDEEVRQPLADITTDNQQSDKPERKRKRARLLLDARTELTDAELKVARAKYLESQRALRKEMAMRRMEKDSSKIIDDLIWGVPRGLNAEPLIRFWQDNFKVQVQARTSNIEVHLDQGLQCLIVVEIGARNKIIRVERPKKRARKEVAQADPIDRAGNFLSSPQPLFEPQNFDVDFAMDQAVGMVSLPFDGESNALETRRRSSSEPGQGRQRSRASSVARGSQFGIEVEARDSIGSQKSMFPWDNAGASSSIGGHMLSDQVDFAQVDTRLRSSSLSRKGSPFLQGSPLPGRSRSGSILAGAGGVSPAGAYRSQAFYSDPVVACDAPDALEESQRSEIALVTLEKDSYNFLEYAKMQQQANPGEDLKFATIVPSITSTRHVAAAAFYHCLVLATKNLLSLKQTNPYGSITVSVV</sequence>
<evidence type="ECO:0000256" key="3">
    <source>
        <dbReference type="ARBA" id="ARBA00023242"/>
    </source>
</evidence>
<dbReference type="Proteomes" id="UP000559027">
    <property type="component" value="Unassembled WGS sequence"/>
</dbReference>
<dbReference type="InterPro" id="IPR023093">
    <property type="entry name" value="ScpA-like_C"/>
</dbReference>
<dbReference type="GO" id="GO:0005634">
    <property type="term" value="C:nucleus"/>
    <property type="evidence" value="ECO:0007669"/>
    <property type="project" value="UniProtKB-SubCell"/>
</dbReference>
<evidence type="ECO:0000256" key="4">
    <source>
        <dbReference type="SAM" id="MobiDB-lite"/>
    </source>
</evidence>
<evidence type="ECO:0000313" key="9">
    <source>
        <dbReference type="Proteomes" id="UP000559027"/>
    </source>
</evidence>
<comment type="similarity">
    <text evidence="2">Belongs to the rad21 family.</text>
</comment>
<feature type="transmembrane region" description="Helical" evidence="5">
    <location>
        <begin position="329"/>
        <end position="351"/>
    </location>
</feature>
<feature type="region of interest" description="Disordered" evidence="4">
    <location>
        <begin position="1153"/>
        <end position="1172"/>
    </location>
</feature>
<dbReference type="OrthoDB" id="10071381at2759"/>
<feature type="region of interest" description="Disordered" evidence="4">
    <location>
        <begin position="66"/>
        <end position="99"/>
    </location>
</feature>
<gene>
    <name evidence="8" type="ORF">D9756_003756</name>
</gene>
<keyword evidence="5" id="KW-0812">Transmembrane</keyword>
<dbReference type="Pfam" id="PF04825">
    <property type="entry name" value="Rad21_Rec8_N"/>
    <property type="match status" value="1"/>
</dbReference>
<feature type="region of interest" description="Disordered" evidence="4">
    <location>
        <begin position="680"/>
        <end position="711"/>
    </location>
</feature>
<feature type="region of interest" description="Disordered" evidence="4">
    <location>
        <begin position="836"/>
        <end position="865"/>
    </location>
</feature>
<feature type="compositionally biased region" description="Polar residues" evidence="4">
    <location>
        <begin position="837"/>
        <end position="847"/>
    </location>
</feature>
<evidence type="ECO:0000256" key="2">
    <source>
        <dbReference type="ARBA" id="ARBA00009870"/>
    </source>
</evidence>
<keyword evidence="5" id="KW-0472">Membrane</keyword>
<feature type="region of interest" description="Disordered" evidence="4">
    <location>
        <begin position="1074"/>
        <end position="1103"/>
    </location>
</feature>
<feature type="compositionally biased region" description="Polar residues" evidence="4">
    <location>
        <begin position="1"/>
        <end position="26"/>
    </location>
</feature>
<reference evidence="8 9" key="1">
    <citation type="journal article" date="2020" name="ISME J.">
        <title>Uncovering the hidden diversity of litter-decomposition mechanisms in mushroom-forming fungi.</title>
        <authorList>
            <person name="Floudas D."/>
            <person name="Bentzer J."/>
            <person name="Ahren D."/>
            <person name="Johansson T."/>
            <person name="Persson P."/>
            <person name="Tunlid A."/>
        </authorList>
    </citation>
    <scope>NUCLEOTIDE SEQUENCE [LARGE SCALE GENOMIC DNA]</scope>
    <source>
        <strain evidence="8 9">CBS 146.42</strain>
    </source>
</reference>
<keyword evidence="3" id="KW-0539">Nucleus</keyword>
<dbReference type="EMBL" id="JAACJO010000007">
    <property type="protein sequence ID" value="KAF5355934.1"/>
    <property type="molecule type" value="Genomic_DNA"/>
</dbReference>
<feature type="region of interest" description="Disordered" evidence="4">
    <location>
        <begin position="888"/>
        <end position="908"/>
    </location>
</feature>
<dbReference type="GO" id="GO:1990414">
    <property type="term" value="P:replication-born double-strand break repair via sister chromatid exchange"/>
    <property type="evidence" value="ECO:0007669"/>
    <property type="project" value="TreeGrafter"/>
</dbReference>
<evidence type="ECO:0000259" key="7">
    <source>
        <dbReference type="Pfam" id="PF04825"/>
    </source>
</evidence>
<evidence type="ECO:0000256" key="1">
    <source>
        <dbReference type="ARBA" id="ARBA00004123"/>
    </source>
</evidence>
<dbReference type="Gene3D" id="1.10.10.580">
    <property type="entry name" value="Structural maintenance of chromosome 1. Chain E"/>
    <property type="match status" value="1"/>
</dbReference>
<dbReference type="GO" id="GO:0007062">
    <property type="term" value="P:sister chromatid cohesion"/>
    <property type="evidence" value="ECO:0007669"/>
    <property type="project" value="InterPro"/>
</dbReference>
<dbReference type="GO" id="GO:0008278">
    <property type="term" value="C:cohesin complex"/>
    <property type="evidence" value="ECO:0007669"/>
    <property type="project" value="InterPro"/>
</dbReference>
<evidence type="ECO:0000313" key="8">
    <source>
        <dbReference type="EMBL" id="KAF5355934.1"/>
    </source>
</evidence>
<dbReference type="InterPro" id="IPR006910">
    <property type="entry name" value="Rad21_Rec8_N"/>
</dbReference>
<dbReference type="SUPFAM" id="SSF46785">
    <property type="entry name" value="Winged helix' DNA-binding domain"/>
    <property type="match status" value="1"/>
</dbReference>
<organism evidence="8 9">
    <name type="scientific">Leucocoprinus leucothites</name>
    <dbReference type="NCBI Taxonomy" id="201217"/>
    <lineage>
        <taxon>Eukaryota</taxon>
        <taxon>Fungi</taxon>
        <taxon>Dikarya</taxon>
        <taxon>Basidiomycota</taxon>
        <taxon>Agaricomycotina</taxon>
        <taxon>Agaricomycetes</taxon>
        <taxon>Agaricomycetidae</taxon>
        <taxon>Agaricales</taxon>
        <taxon>Agaricineae</taxon>
        <taxon>Agaricaceae</taxon>
        <taxon>Leucocoprinus</taxon>
    </lineage>
</organism>
<keyword evidence="9" id="KW-1185">Reference proteome</keyword>
<comment type="subcellular location">
    <subcellularLocation>
        <location evidence="1">Nucleus</location>
    </subcellularLocation>
</comment>
<name>A0A8H5G0K0_9AGAR</name>
<dbReference type="InterPro" id="IPR039781">
    <property type="entry name" value="Rad21/Rec8-like"/>
</dbReference>
<dbReference type="PANTHER" id="PTHR12585">
    <property type="entry name" value="SCC1 / RAD21 FAMILY MEMBER"/>
    <property type="match status" value="1"/>
</dbReference>
<dbReference type="PANTHER" id="PTHR12585:SF72">
    <property type="entry name" value="MEIOTIC RECOMBINATION PROTEIN REC8"/>
    <property type="match status" value="1"/>
</dbReference>
<feature type="compositionally biased region" description="Basic and acidic residues" evidence="4">
    <location>
        <begin position="849"/>
        <end position="865"/>
    </location>
</feature>
<dbReference type="InterPro" id="IPR036390">
    <property type="entry name" value="WH_DNA-bd_sf"/>
</dbReference>
<keyword evidence="5" id="KW-1133">Transmembrane helix</keyword>
<protein>
    <submittedName>
        <fullName evidence="8">Uncharacterized protein</fullName>
    </submittedName>
</protein>
<comment type="caution">
    <text evidence="8">The sequence shown here is derived from an EMBL/GenBank/DDBJ whole genome shotgun (WGS) entry which is preliminary data.</text>
</comment>
<feature type="region of interest" description="Disordered" evidence="4">
    <location>
        <begin position="1"/>
        <end position="28"/>
    </location>
</feature>
<feature type="domain" description="Rad21/Rec8-like protein N-terminal" evidence="7">
    <location>
        <begin position="548"/>
        <end position="630"/>
    </location>
</feature>
<feature type="transmembrane region" description="Helical" evidence="5">
    <location>
        <begin position="358"/>
        <end position="375"/>
    </location>
</feature>
<evidence type="ECO:0000256" key="5">
    <source>
        <dbReference type="SAM" id="Phobius"/>
    </source>
</evidence>
<proteinExistence type="inferred from homology"/>
<dbReference type="InterPro" id="IPR006909">
    <property type="entry name" value="Rad21/Rec8_C_eu"/>
</dbReference>
<dbReference type="Pfam" id="PF04824">
    <property type="entry name" value="Rad21_Rec8"/>
    <property type="match status" value="1"/>
</dbReference>
<feature type="domain" description="Rad21/Rec8-like protein C-terminal eukaryotic" evidence="6">
    <location>
        <begin position="1257"/>
        <end position="1293"/>
    </location>
</feature>
<accession>A0A8H5G0K0</accession>
<evidence type="ECO:0000259" key="6">
    <source>
        <dbReference type="Pfam" id="PF04824"/>
    </source>
</evidence>